<organism evidence="2 3">
    <name type="scientific">Besnoitia besnoiti</name>
    <name type="common">Apicomplexan protozoan</name>
    <dbReference type="NCBI Taxonomy" id="94643"/>
    <lineage>
        <taxon>Eukaryota</taxon>
        <taxon>Sar</taxon>
        <taxon>Alveolata</taxon>
        <taxon>Apicomplexa</taxon>
        <taxon>Conoidasida</taxon>
        <taxon>Coccidia</taxon>
        <taxon>Eucoccidiorida</taxon>
        <taxon>Eimeriorina</taxon>
        <taxon>Sarcocystidae</taxon>
        <taxon>Besnoitia</taxon>
    </lineage>
</organism>
<feature type="compositionally biased region" description="Basic residues" evidence="1">
    <location>
        <begin position="1"/>
        <end position="12"/>
    </location>
</feature>
<evidence type="ECO:0000313" key="3">
    <source>
        <dbReference type="Proteomes" id="UP000224006"/>
    </source>
</evidence>
<dbReference type="OrthoDB" id="331780at2759"/>
<dbReference type="EMBL" id="NWUJ01000007">
    <property type="protein sequence ID" value="PFH34161.1"/>
    <property type="molecule type" value="Genomic_DNA"/>
</dbReference>
<name>A0A2A9MCY0_BESBE</name>
<feature type="region of interest" description="Disordered" evidence="1">
    <location>
        <begin position="1"/>
        <end position="78"/>
    </location>
</feature>
<evidence type="ECO:0000256" key="1">
    <source>
        <dbReference type="SAM" id="MobiDB-lite"/>
    </source>
</evidence>
<dbReference type="VEuPathDB" id="ToxoDB:BESB_073130"/>
<sequence length="147" mass="16332">MGKAKKQRKNRGNRSAPYEAGDVDMMAETGPSPDDAVDDPTLTSQPKEQANGAGDKAEEPGTGGRQIHKRQAAEWRKMKSEVAQLKKQRQKLRKKVVAEREERKKIGKLIKAKISSMRKRHDEELEALGLGKSLHSVDADESMAVDD</sequence>
<protein>
    <submittedName>
        <fullName evidence="2">Uncharacterized protein</fullName>
    </submittedName>
</protein>
<dbReference type="Proteomes" id="UP000224006">
    <property type="component" value="Unassembled WGS sequence"/>
</dbReference>
<dbReference type="GeneID" id="40312239"/>
<comment type="caution">
    <text evidence="2">The sequence shown here is derived from an EMBL/GenBank/DDBJ whole genome shotgun (WGS) entry which is preliminary data.</text>
</comment>
<accession>A0A2A9MCY0</accession>
<reference evidence="2 3" key="1">
    <citation type="submission" date="2017-09" db="EMBL/GenBank/DDBJ databases">
        <title>Genome sequencing of Besnoitia besnoiti strain Bb-Ger1.</title>
        <authorList>
            <person name="Schares G."/>
            <person name="Venepally P."/>
            <person name="Lorenzi H.A."/>
        </authorList>
    </citation>
    <scope>NUCLEOTIDE SEQUENCE [LARGE SCALE GENOMIC DNA]</scope>
    <source>
        <strain evidence="2 3">Bb-Ger1</strain>
    </source>
</reference>
<proteinExistence type="predicted"/>
<dbReference type="AlphaFoldDB" id="A0A2A9MCY0"/>
<dbReference type="RefSeq" id="XP_029218170.1">
    <property type="nucleotide sequence ID" value="XM_029365686.1"/>
</dbReference>
<gene>
    <name evidence="2" type="ORF">BESB_073130</name>
</gene>
<evidence type="ECO:0000313" key="2">
    <source>
        <dbReference type="EMBL" id="PFH34161.1"/>
    </source>
</evidence>
<dbReference type="KEGG" id="bbes:BESB_073130"/>
<keyword evidence="3" id="KW-1185">Reference proteome</keyword>